<evidence type="ECO:0000313" key="3">
    <source>
        <dbReference type="WBParaSite" id="HPLM_0001296801-mRNA-1"/>
    </source>
</evidence>
<sequence length="67" mass="7323">MKKLKRRLSAAFRSGGSQQNVELCGAGGLTNGVHHIHTTPYGLFTNTPNRAWSLSDSMNHLADRFAP</sequence>
<protein>
    <submittedName>
        <fullName evidence="3">Sulfatase</fullName>
    </submittedName>
</protein>
<reference evidence="3" key="1">
    <citation type="submission" date="2017-02" db="UniProtKB">
        <authorList>
            <consortium name="WormBaseParasite"/>
        </authorList>
    </citation>
    <scope>IDENTIFICATION</scope>
</reference>
<dbReference type="Proteomes" id="UP000268014">
    <property type="component" value="Unassembled WGS sequence"/>
</dbReference>
<evidence type="ECO:0000313" key="1">
    <source>
        <dbReference type="EMBL" id="VDO47310.1"/>
    </source>
</evidence>
<proteinExistence type="predicted"/>
<name>A0A0N4WNT0_HAEPC</name>
<dbReference type="OMA" id="ECEGRNN"/>
<evidence type="ECO:0000313" key="2">
    <source>
        <dbReference type="Proteomes" id="UP000268014"/>
    </source>
</evidence>
<keyword evidence="2" id="KW-1185">Reference proteome</keyword>
<gene>
    <name evidence="1" type="ORF">HPLM_LOCUS12960</name>
</gene>
<dbReference type="OrthoDB" id="5874211at2759"/>
<dbReference type="WBParaSite" id="HPLM_0001296801-mRNA-1">
    <property type="protein sequence ID" value="HPLM_0001296801-mRNA-1"/>
    <property type="gene ID" value="HPLM_0001296801"/>
</dbReference>
<accession>A0A0N4WNT0</accession>
<dbReference type="EMBL" id="UZAF01018033">
    <property type="protein sequence ID" value="VDO47310.1"/>
    <property type="molecule type" value="Genomic_DNA"/>
</dbReference>
<organism evidence="3">
    <name type="scientific">Haemonchus placei</name>
    <name type="common">Barber's pole worm</name>
    <dbReference type="NCBI Taxonomy" id="6290"/>
    <lineage>
        <taxon>Eukaryota</taxon>
        <taxon>Metazoa</taxon>
        <taxon>Ecdysozoa</taxon>
        <taxon>Nematoda</taxon>
        <taxon>Chromadorea</taxon>
        <taxon>Rhabditida</taxon>
        <taxon>Rhabditina</taxon>
        <taxon>Rhabditomorpha</taxon>
        <taxon>Strongyloidea</taxon>
        <taxon>Trichostrongylidae</taxon>
        <taxon>Haemonchus</taxon>
    </lineage>
</organism>
<reference evidence="1 2" key="2">
    <citation type="submission" date="2018-11" db="EMBL/GenBank/DDBJ databases">
        <authorList>
            <consortium name="Pathogen Informatics"/>
        </authorList>
    </citation>
    <scope>NUCLEOTIDE SEQUENCE [LARGE SCALE GENOMIC DNA]</scope>
    <source>
        <strain evidence="1 2">MHpl1</strain>
    </source>
</reference>
<dbReference type="AlphaFoldDB" id="A0A0N4WNT0"/>